<evidence type="ECO:0000313" key="2">
    <source>
        <dbReference type="EMBL" id="MBB3092327.1"/>
    </source>
</evidence>
<protein>
    <recommendedName>
        <fullName evidence="4">Secreted protein</fullName>
    </recommendedName>
</protein>
<keyword evidence="1" id="KW-0812">Transmembrane</keyword>
<accession>A0A7W5A9R4</accession>
<feature type="transmembrane region" description="Helical" evidence="1">
    <location>
        <begin position="6"/>
        <end position="24"/>
    </location>
</feature>
<dbReference type="EMBL" id="JACHXG010000021">
    <property type="protein sequence ID" value="MBB3092327.1"/>
    <property type="molecule type" value="Genomic_DNA"/>
</dbReference>
<evidence type="ECO:0000313" key="3">
    <source>
        <dbReference type="Proteomes" id="UP000577707"/>
    </source>
</evidence>
<organism evidence="2 3">
    <name type="scientific">Nocardioides albus</name>
    <dbReference type="NCBI Taxonomy" id="1841"/>
    <lineage>
        <taxon>Bacteria</taxon>
        <taxon>Bacillati</taxon>
        <taxon>Actinomycetota</taxon>
        <taxon>Actinomycetes</taxon>
        <taxon>Propionibacteriales</taxon>
        <taxon>Nocardioidaceae</taxon>
        <taxon>Nocardioides</taxon>
    </lineage>
</organism>
<dbReference type="Proteomes" id="UP000577707">
    <property type="component" value="Unassembled WGS sequence"/>
</dbReference>
<dbReference type="AlphaFoldDB" id="A0A7W5A9R4"/>
<keyword evidence="1" id="KW-0472">Membrane</keyword>
<sequence length="188" mass="20871">MELTQQFVTLGAVVVGAAMSYLAATATERRRHRNEAAARWEQRRVDLYADYAEVAKRILRQTEDVGKLDPSSDDFGAAASRLRTLEEDRSALFERLMLIGDRATIEAAHKLNHVMWTLQSELPGAVPYTPKWHETPWVVPLNDLHACARAAVLNPKRADLSTDFPVDVSSTLVQFDPGEGTSQPRAGS</sequence>
<gene>
    <name evidence="2" type="ORF">FHS12_005305</name>
</gene>
<evidence type="ECO:0008006" key="4">
    <source>
        <dbReference type="Google" id="ProtNLM"/>
    </source>
</evidence>
<dbReference type="RefSeq" id="WP_183552239.1">
    <property type="nucleotide sequence ID" value="NZ_BMQT01000020.1"/>
</dbReference>
<comment type="caution">
    <text evidence="2">The sequence shown here is derived from an EMBL/GenBank/DDBJ whole genome shotgun (WGS) entry which is preliminary data.</text>
</comment>
<keyword evidence="3" id="KW-1185">Reference proteome</keyword>
<evidence type="ECO:0000256" key="1">
    <source>
        <dbReference type="SAM" id="Phobius"/>
    </source>
</evidence>
<keyword evidence="1" id="KW-1133">Transmembrane helix</keyword>
<proteinExistence type="predicted"/>
<reference evidence="2 3" key="1">
    <citation type="submission" date="2020-08" db="EMBL/GenBank/DDBJ databases">
        <title>Genomic Encyclopedia of Type Strains, Phase III (KMG-III): the genomes of soil and plant-associated and newly described type strains.</title>
        <authorList>
            <person name="Whitman W."/>
        </authorList>
    </citation>
    <scope>NUCLEOTIDE SEQUENCE [LARGE SCALE GENOMIC DNA]</scope>
    <source>
        <strain evidence="2 3">CECT 3302</strain>
    </source>
</reference>
<name>A0A7W5A9R4_9ACTN</name>